<evidence type="ECO:0000313" key="3">
    <source>
        <dbReference type="Proteomes" id="UP001153636"/>
    </source>
</evidence>
<dbReference type="Proteomes" id="UP001153636">
    <property type="component" value="Chromosome 18"/>
</dbReference>
<gene>
    <name evidence="2" type="ORF">PSYICH_LOCUS5725</name>
</gene>
<sequence>MEEDDHDELLQCTDDDSLSETEDQCLSIDKPAESSDHNVSYFNHTKLEFISTKLTLIFSTSVMLILLPLYLDAINVDGNAYSLILTNTFISTILFIVTLGIAKLFCQKYRNVNVFSFPVKFWKLVQLSGLYFSCAFMIIYALDRKRVVCHLQDPIKGIVLVFSLLYYFFFCRKLMGLQRIFSATTIVVGIFITVDYGLCDEFRCRGYEREKISDDSGPWNGENHALWTTVYIAGLAIFAAYFTLLDRYVLTCNNSNDQNVNIPSTFLSTVSRSVSFPNTISCSPPQLIGNSTNNNQNLTKIQSVVHLAMWIHIFGFVFTLMMFWTDIIPEIGKDENINDFWNHTTKGIICHFQKPQPPSTANLHGGQFPCGNVFMFSWLFMCSYILFVVMSMKFLILTQSAVYTIATMSTSLPFVSIWWSLFHASPTTIGLLIWSPAITGELICAILGLPIMLVGLFLLCKAHLKNYQFLKQNDSRYVMTNDGYA</sequence>
<feature type="transmembrane region" description="Helical" evidence="1">
    <location>
        <begin position="180"/>
        <end position="198"/>
    </location>
</feature>
<feature type="transmembrane region" description="Helical" evidence="1">
    <location>
        <begin position="225"/>
        <end position="245"/>
    </location>
</feature>
<reference evidence="2" key="1">
    <citation type="submission" date="2022-01" db="EMBL/GenBank/DDBJ databases">
        <authorList>
            <person name="King R."/>
        </authorList>
    </citation>
    <scope>NUCLEOTIDE SEQUENCE</scope>
</reference>
<protein>
    <submittedName>
        <fullName evidence="2">Uncharacterized protein</fullName>
    </submittedName>
</protein>
<dbReference type="EMBL" id="OV651830">
    <property type="protein sequence ID" value="CAH1105096.1"/>
    <property type="molecule type" value="Genomic_DNA"/>
</dbReference>
<feature type="transmembrane region" description="Helical" evidence="1">
    <location>
        <begin position="402"/>
        <end position="421"/>
    </location>
</feature>
<feature type="transmembrane region" description="Helical" evidence="1">
    <location>
        <begin position="83"/>
        <end position="104"/>
    </location>
</feature>
<keyword evidence="1" id="KW-0812">Transmembrane</keyword>
<feature type="transmembrane region" description="Helical" evidence="1">
    <location>
        <begin position="433"/>
        <end position="459"/>
    </location>
</feature>
<dbReference type="OrthoDB" id="6355263at2759"/>
<feature type="transmembrane region" description="Helical" evidence="1">
    <location>
        <begin position="373"/>
        <end position="390"/>
    </location>
</feature>
<keyword evidence="1" id="KW-0472">Membrane</keyword>
<feature type="transmembrane region" description="Helical" evidence="1">
    <location>
        <begin position="154"/>
        <end position="171"/>
    </location>
</feature>
<evidence type="ECO:0000313" key="2">
    <source>
        <dbReference type="EMBL" id="CAH1105096.1"/>
    </source>
</evidence>
<proteinExistence type="predicted"/>
<name>A0A9P0GBP4_9CUCU</name>
<organism evidence="2 3">
    <name type="scientific">Psylliodes chrysocephalus</name>
    <dbReference type="NCBI Taxonomy" id="3402493"/>
    <lineage>
        <taxon>Eukaryota</taxon>
        <taxon>Metazoa</taxon>
        <taxon>Ecdysozoa</taxon>
        <taxon>Arthropoda</taxon>
        <taxon>Hexapoda</taxon>
        <taxon>Insecta</taxon>
        <taxon>Pterygota</taxon>
        <taxon>Neoptera</taxon>
        <taxon>Endopterygota</taxon>
        <taxon>Coleoptera</taxon>
        <taxon>Polyphaga</taxon>
        <taxon>Cucujiformia</taxon>
        <taxon>Chrysomeloidea</taxon>
        <taxon>Chrysomelidae</taxon>
        <taxon>Galerucinae</taxon>
        <taxon>Alticini</taxon>
        <taxon>Psylliodes</taxon>
    </lineage>
</organism>
<feature type="transmembrane region" description="Helical" evidence="1">
    <location>
        <begin position="124"/>
        <end position="142"/>
    </location>
</feature>
<keyword evidence="1" id="KW-1133">Transmembrane helix</keyword>
<accession>A0A9P0GBP4</accession>
<keyword evidence="3" id="KW-1185">Reference proteome</keyword>
<dbReference type="AlphaFoldDB" id="A0A9P0GBP4"/>
<evidence type="ECO:0000256" key="1">
    <source>
        <dbReference type="SAM" id="Phobius"/>
    </source>
</evidence>
<feature type="transmembrane region" description="Helical" evidence="1">
    <location>
        <begin position="304"/>
        <end position="324"/>
    </location>
</feature>
<feature type="transmembrane region" description="Helical" evidence="1">
    <location>
        <begin position="54"/>
        <end position="71"/>
    </location>
</feature>